<evidence type="ECO:0000256" key="1">
    <source>
        <dbReference type="ARBA" id="ARBA00004651"/>
    </source>
</evidence>
<keyword evidence="7" id="KW-0067">ATP-binding</keyword>
<dbReference type="Gene3D" id="1.20.1110.10">
    <property type="entry name" value="Calcium-transporting ATPase, transmembrane domain"/>
    <property type="match status" value="1"/>
</dbReference>
<feature type="transmembrane region" description="Helical" evidence="11">
    <location>
        <begin position="687"/>
        <end position="710"/>
    </location>
</feature>
<dbReference type="GO" id="GO:0005886">
    <property type="term" value="C:plasma membrane"/>
    <property type="evidence" value="ECO:0007669"/>
    <property type="project" value="UniProtKB-SubCell"/>
</dbReference>
<feature type="transmembrane region" description="Helical" evidence="11">
    <location>
        <begin position="248"/>
        <end position="269"/>
    </location>
</feature>
<dbReference type="FunFam" id="2.70.150.10:FF:000016">
    <property type="entry name" value="Calcium-transporting P-type ATPase putative"/>
    <property type="match status" value="1"/>
</dbReference>
<keyword evidence="4 11" id="KW-0812">Transmembrane</keyword>
<dbReference type="SFLD" id="SFLDF00027">
    <property type="entry name" value="p-type_atpase"/>
    <property type="match status" value="1"/>
</dbReference>
<keyword evidence="10 11" id="KW-0472">Membrane</keyword>
<dbReference type="InterPro" id="IPR001757">
    <property type="entry name" value="P_typ_ATPase"/>
</dbReference>
<evidence type="ECO:0000256" key="4">
    <source>
        <dbReference type="ARBA" id="ARBA00022692"/>
    </source>
</evidence>
<dbReference type="SUPFAM" id="SSF81665">
    <property type="entry name" value="Calcium ATPase, transmembrane domain M"/>
    <property type="match status" value="1"/>
</dbReference>
<dbReference type="InterPro" id="IPR018303">
    <property type="entry name" value="ATPase_P-typ_P_site"/>
</dbReference>
<evidence type="ECO:0000256" key="10">
    <source>
        <dbReference type="ARBA" id="ARBA00023136"/>
    </source>
</evidence>
<feature type="domain" description="Cation-transporting P-type ATPase N-terminal" evidence="12">
    <location>
        <begin position="6"/>
        <end position="80"/>
    </location>
</feature>
<dbReference type="InterPro" id="IPR023299">
    <property type="entry name" value="ATPase_P-typ_cyto_dom_N"/>
</dbReference>
<dbReference type="GO" id="GO:0016887">
    <property type="term" value="F:ATP hydrolysis activity"/>
    <property type="evidence" value="ECO:0007669"/>
    <property type="project" value="InterPro"/>
</dbReference>
<dbReference type="InterPro" id="IPR059000">
    <property type="entry name" value="ATPase_P-type_domA"/>
</dbReference>
<dbReference type="InterPro" id="IPR004014">
    <property type="entry name" value="ATPase_P-typ_cation-transptr_N"/>
</dbReference>
<dbReference type="PROSITE" id="PS00154">
    <property type="entry name" value="ATPASE_E1_E2"/>
    <property type="match status" value="1"/>
</dbReference>
<dbReference type="InterPro" id="IPR006068">
    <property type="entry name" value="ATPase_P-typ_cation-transptr_C"/>
</dbReference>
<comment type="subcellular location">
    <subcellularLocation>
        <location evidence="1">Cell membrane</location>
        <topology evidence="1">Multi-pass membrane protein</topology>
    </subcellularLocation>
</comment>
<dbReference type="GO" id="GO:0140352">
    <property type="term" value="P:export from cell"/>
    <property type="evidence" value="ECO:0007669"/>
    <property type="project" value="UniProtKB-ARBA"/>
</dbReference>
<dbReference type="FunFam" id="3.40.50.1000:FF:000028">
    <property type="entry name" value="Calcium-transporting P-type ATPase, putative"/>
    <property type="match status" value="1"/>
</dbReference>
<evidence type="ECO:0000256" key="6">
    <source>
        <dbReference type="ARBA" id="ARBA00022741"/>
    </source>
</evidence>
<evidence type="ECO:0000256" key="2">
    <source>
        <dbReference type="ARBA" id="ARBA00005675"/>
    </source>
</evidence>
<dbReference type="InterPro" id="IPR036412">
    <property type="entry name" value="HAD-like_sf"/>
</dbReference>
<feature type="transmembrane region" description="Helical" evidence="11">
    <location>
        <begin position="84"/>
        <end position="100"/>
    </location>
</feature>
<dbReference type="GO" id="GO:0005524">
    <property type="term" value="F:ATP binding"/>
    <property type="evidence" value="ECO:0007669"/>
    <property type="project" value="UniProtKB-KW"/>
</dbReference>
<name>A0A7V5P0V0_9BACT</name>
<dbReference type="PRINTS" id="PR00120">
    <property type="entry name" value="HATPASE"/>
</dbReference>
<proteinExistence type="inferred from homology"/>
<keyword evidence="3" id="KW-1003">Cell membrane</keyword>
<feature type="transmembrane region" description="Helical" evidence="11">
    <location>
        <begin position="792"/>
        <end position="810"/>
    </location>
</feature>
<evidence type="ECO:0000256" key="3">
    <source>
        <dbReference type="ARBA" id="ARBA00022475"/>
    </source>
</evidence>
<evidence type="ECO:0000256" key="9">
    <source>
        <dbReference type="ARBA" id="ARBA00022989"/>
    </source>
</evidence>
<feature type="transmembrane region" description="Helical" evidence="11">
    <location>
        <begin position="275"/>
        <end position="300"/>
    </location>
</feature>
<dbReference type="Gene3D" id="3.40.50.1000">
    <property type="entry name" value="HAD superfamily/HAD-like"/>
    <property type="match status" value="1"/>
</dbReference>
<dbReference type="Pfam" id="PF00690">
    <property type="entry name" value="Cation_ATPase_N"/>
    <property type="match status" value="1"/>
</dbReference>
<dbReference type="InterPro" id="IPR023214">
    <property type="entry name" value="HAD_sf"/>
</dbReference>
<evidence type="ECO:0000256" key="5">
    <source>
        <dbReference type="ARBA" id="ARBA00022723"/>
    </source>
</evidence>
<dbReference type="Proteomes" id="UP000886101">
    <property type="component" value="Unassembled WGS sequence"/>
</dbReference>
<dbReference type="SUPFAM" id="SSF81660">
    <property type="entry name" value="Metal cation-transporting ATPase, ATP-binding domain N"/>
    <property type="match status" value="1"/>
</dbReference>
<dbReference type="Gene3D" id="2.70.150.10">
    <property type="entry name" value="Calcium-transporting ATPase, cytoplasmic transduction domain A"/>
    <property type="match status" value="1"/>
</dbReference>
<dbReference type="SUPFAM" id="SSF56784">
    <property type="entry name" value="HAD-like"/>
    <property type="match status" value="1"/>
</dbReference>
<dbReference type="Pfam" id="PF00122">
    <property type="entry name" value="E1-E2_ATPase"/>
    <property type="match status" value="1"/>
</dbReference>
<dbReference type="EMBL" id="DROK01000247">
    <property type="protein sequence ID" value="HHI97839.1"/>
    <property type="molecule type" value="Genomic_DNA"/>
</dbReference>
<accession>A0A7V5P0V0</accession>
<feature type="transmembrane region" description="Helical" evidence="11">
    <location>
        <begin position="860"/>
        <end position="880"/>
    </location>
</feature>
<keyword evidence="8" id="KW-1278">Translocase</keyword>
<dbReference type="GO" id="GO:0015662">
    <property type="term" value="F:P-type ion transporter activity"/>
    <property type="evidence" value="ECO:0007669"/>
    <property type="project" value="UniProtKB-ARBA"/>
</dbReference>
<feature type="transmembrane region" description="Helical" evidence="11">
    <location>
        <begin position="756"/>
        <end position="780"/>
    </location>
</feature>
<dbReference type="AlphaFoldDB" id="A0A7V5P0V0"/>
<comment type="similarity">
    <text evidence="2">Belongs to the cation transport ATPase (P-type) (TC 3.A.3) family. Type IIA subfamily.</text>
</comment>
<evidence type="ECO:0000256" key="11">
    <source>
        <dbReference type="SAM" id="Phobius"/>
    </source>
</evidence>
<dbReference type="SFLD" id="SFLDG00002">
    <property type="entry name" value="C1.7:_P-type_atpase_like"/>
    <property type="match status" value="1"/>
</dbReference>
<dbReference type="InterPro" id="IPR023298">
    <property type="entry name" value="ATPase_P-typ_TM_dom_sf"/>
</dbReference>
<dbReference type="Pfam" id="PF08282">
    <property type="entry name" value="Hydrolase_3"/>
    <property type="match status" value="1"/>
</dbReference>
<dbReference type="SUPFAM" id="SSF81653">
    <property type="entry name" value="Calcium ATPase, transduction domain A"/>
    <property type="match status" value="1"/>
</dbReference>
<dbReference type="GO" id="GO:0046873">
    <property type="term" value="F:metal ion transmembrane transporter activity"/>
    <property type="evidence" value="ECO:0007669"/>
    <property type="project" value="UniProtKB-ARBA"/>
</dbReference>
<dbReference type="PANTHER" id="PTHR43294">
    <property type="entry name" value="SODIUM/POTASSIUM-TRANSPORTING ATPASE SUBUNIT ALPHA"/>
    <property type="match status" value="1"/>
</dbReference>
<dbReference type="InterPro" id="IPR008250">
    <property type="entry name" value="ATPase_P-typ_transduc_dom_A_sf"/>
</dbReference>
<reference evidence="13" key="1">
    <citation type="journal article" date="2020" name="mSystems">
        <title>Genome- and Community-Level Interaction Insights into Carbon Utilization and Element Cycling Functions of Hydrothermarchaeota in Hydrothermal Sediment.</title>
        <authorList>
            <person name="Zhou Z."/>
            <person name="Liu Y."/>
            <person name="Xu W."/>
            <person name="Pan J."/>
            <person name="Luo Z.H."/>
            <person name="Li M."/>
        </authorList>
    </citation>
    <scope>NUCLEOTIDE SEQUENCE [LARGE SCALE GENOMIC DNA]</scope>
    <source>
        <strain evidence="13">HyVt-533</strain>
    </source>
</reference>
<evidence type="ECO:0000256" key="8">
    <source>
        <dbReference type="ARBA" id="ARBA00022967"/>
    </source>
</evidence>
<dbReference type="Pfam" id="PF13246">
    <property type="entry name" value="Cation_ATPase"/>
    <property type="match status" value="1"/>
</dbReference>
<feature type="transmembrane region" description="Helical" evidence="11">
    <location>
        <begin position="55"/>
        <end position="78"/>
    </location>
</feature>
<dbReference type="Pfam" id="PF00689">
    <property type="entry name" value="Cation_ATPase_C"/>
    <property type="match status" value="1"/>
</dbReference>
<dbReference type="GO" id="GO:0019829">
    <property type="term" value="F:ATPase-coupled monoatomic cation transmembrane transporter activity"/>
    <property type="evidence" value="ECO:0007669"/>
    <property type="project" value="UniProtKB-ARBA"/>
</dbReference>
<protein>
    <submittedName>
        <fullName evidence="13">Cation-translocating P-type ATPase</fullName>
    </submittedName>
</protein>
<dbReference type="Gene3D" id="3.40.1110.10">
    <property type="entry name" value="Calcium-transporting ATPase, cytoplasmic domain N"/>
    <property type="match status" value="1"/>
</dbReference>
<dbReference type="PRINTS" id="PR00119">
    <property type="entry name" value="CATATPASE"/>
</dbReference>
<dbReference type="SMART" id="SM00831">
    <property type="entry name" value="Cation_ATPase_N"/>
    <property type="match status" value="1"/>
</dbReference>
<dbReference type="GO" id="GO:0046872">
    <property type="term" value="F:metal ion binding"/>
    <property type="evidence" value="ECO:0007669"/>
    <property type="project" value="UniProtKB-KW"/>
</dbReference>
<feature type="transmembrane region" description="Helical" evidence="11">
    <location>
        <begin position="716"/>
        <end position="736"/>
    </location>
</feature>
<dbReference type="InterPro" id="IPR050510">
    <property type="entry name" value="Cation_transp_ATPase_P-type"/>
</dbReference>
<sequence>MRPPKAPYSLPPAELFKIFETDPVRGLSFEEAQRRLAQFGPNEIETAPPLSPLKLFLAQFANLLIVILLIAAGVSFFVGDALEAVVILLIVLACAVLGFVQEWKADQALQALKRMAAPEAVVWREGRPRKIPAREVVPGDILLLAAGDKVAADARLFESINLKVDEAALTGESVAVTKEAEVILPEDTPLPERKNMVFAGTTVLNGRGRALVVATGKATEFGKIAGLIKGVEAERTPLERRLAVIGRWLGGLSLVLAAVAAGVGVLRGYPWLEMFIWGVSLAVAAVPESLPAVVTGALAIGVSRMARRNAIVKRLPAVETLGSTTVICTDKTGTLTKNEMTVRKIWAGGSFFEVTGTGFVPQGEFLRGGRPVDPQKHEALRLTLLAGLLCNDVEIEEGKFIGDPTEVALLVAALKARLTKSGFARVAEVPFDSVRKRMSVLVKDQAGDYWVFTKGSVESVLSACSRYLTPEGERPLTPALKEEILKVTEQMAEEALRVLAFAYRPLSSPVAPEEMEKDLVLVGLQGMIDPPRPEAKAAIKECFEAGIRVIMITGDHAKTALAIAYELGLVPEKDVGYVITAKELDRLSDEELLARLKKTAIFARVSPEHKLRIVKLLKKEKEIVAMTGDGVNDAPALKMADIGVAMGVTGTEVAKEAADIILADDNFATIVAAVEEGRTIFDNIKKYLLFLLSFNLSEILVLIAGFLAGLPLPLTAIHILWINLVTNGPPALALGVDPPAPDLMKRPPRPPEEGVFTRRLVMLLFSFAVLLFLILFPVYAYALKLGFPLREAQTILFSGFVILAIAVAYVSRSERIPIWKISPFANKWLNLCALGMVISQLLIVYVPFLNHYLQTAPIPYYWWFLLTLCALIYILPAELLRKLIY</sequence>
<keyword evidence="9 11" id="KW-1133">Transmembrane helix</keyword>
<dbReference type="GO" id="GO:0098662">
    <property type="term" value="P:inorganic cation transmembrane transport"/>
    <property type="evidence" value="ECO:0007669"/>
    <property type="project" value="UniProtKB-ARBA"/>
</dbReference>
<dbReference type="PANTHER" id="PTHR43294:SF21">
    <property type="entry name" value="CATION TRANSPORTING ATPASE"/>
    <property type="match status" value="1"/>
</dbReference>
<dbReference type="NCBIfam" id="TIGR01494">
    <property type="entry name" value="ATPase_P-type"/>
    <property type="match status" value="3"/>
</dbReference>
<comment type="caution">
    <text evidence="13">The sequence shown here is derived from an EMBL/GenBank/DDBJ whole genome shotgun (WGS) entry which is preliminary data.</text>
</comment>
<evidence type="ECO:0000259" key="12">
    <source>
        <dbReference type="SMART" id="SM00831"/>
    </source>
</evidence>
<keyword evidence="5" id="KW-0479">Metal-binding</keyword>
<gene>
    <name evidence="13" type="ORF">ENJ96_08290</name>
</gene>
<keyword evidence="6" id="KW-0547">Nucleotide-binding</keyword>
<organism evidence="13">
    <name type="scientific">Thermodesulfatator atlanticus</name>
    <dbReference type="NCBI Taxonomy" id="501497"/>
    <lineage>
        <taxon>Bacteria</taxon>
        <taxon>Pseudomonadati</taxon>
        <taxon>Thermodesulfobacteriota</taxon>
        <taxon>Thermodesulfobacteria</taxon>
        <taxon>Thermodesulfobacteriales</taxon>
        <taxon>Thermodesulfatatoraceae</taxon>
        <taxon>Thermodesulfatator</taxon>
    </lineage>
</organism>
<dbReference type="InterPro" id="IPR044492">
    <property type="entry name" value="P_typ_ATPase_HD_dom"/>
</dbReference>
<feature type="transmembrane region" description="Helical" evidence="11">
    <location>
        <begin position="831"/>
        <end position="848"/>
    </location>
</feature>
<evidence type="ECO:0000313" key="13">
    <source>
        <dbReference type="EMBL" id="HHI97839.1"/>
    </source>
</evidence>
<dbReference type="SFLD" id="SFLDS00003">
    <property type="entry name" value="Haloacid_Dehalogenase"/>
    <property type="match status" value="1"/>
</dbReference>
<evidence type="ECO:0000256" key="7">
    <source>
        <dbReference type="ARBA" id="ARBA00022840"/>
    </source>
</evidence>